<gene>
    <name evidence="3" type="primary">gag-pol-L3</name>
    <name evidence="3" type="ORF">Hamer_G000928</name>
</gene>
<dbReference type="Gene3D" id="4.10.60.10">
    <property type="entry name" value="Zinc finger, CCHC-type"/>
    <property type="match status" value="1"/>
</dbReference>
<dbReference type="SMART" id="SM00343">
    <property type="entry name" value="ZnF_C2HC"/>
    <property type="match status" value="2"/>
</dbReference>
<dbReference type="AlphaFoldDB" id="A0A8J5N2A8"/>
<evidence type="ECO:0000313" key="4">
    <source>
        <dbReference type="Proteomes" id="UP000747542"/>
    </source>
</evidence>
<accession>A0A8J5N2A8</accession>
<protein>
    <submittedName>
        <fullName evidence="3">Gag-Pol polyprotein-like 3</fullName>
    </submittedName>
</protein>
<name>A0A8J5N2A8_HOMAM</name>
<feature type="domain" description="CCHC-type" evidence="2">
    <location>
        <begin position="95"/>
        <end position="110"/>
    </location>
</feature>
<keyword evidence="4" id="KW-1185">Reference proteome</keyword>
<dbReference type="Proteomes" id="UP000747542">
    <property type="component" value="Unassembled WGS sequence"/>
</dbReference>
<reference evidence="3" key="1">
    <citation type="journal article" date="2021" name="Sci. Adv.">
        <title>The American lobster genome reveals insights on longevity, neural, and immune adaptations.</title>
        <authorList>
            <person name="Polinski J.M."/>
            <person name="Zimin A.V."/>
            <person name="Clark K.F."/>
            <person name="Kohn A.B."/>
            <person name="Sadowski N."/>
            <person name="Timp W."/>
            <person name="Ptitsyn A."/>
            <person name="Khanna P."/>
            <person name="Romanova D.Y."/>
            <person name="Williams P."/>
            <person name="Greenwood S.J."/>
            <person name="Moroz L.L."/>
            <person name="Walt D.R."/>
            <person name="Bodnar A.G."/>
        </authorList>
    </citation>
    <scope>NUCLEOTIDE SEQUENCE</scope>
    <source>
        <strain evidence="3">GMGI-L3</strain>
    </source>
</reference>
<dbReference type="GO" id="GO:0008270">
    <property type="term" value="F:zinc ion binding"/>
    <property type="evidence" value="ECO:0007669"/>
    <property type="project" value="UniProtKB-KW"/>
</dbReference>
<proteinExistence type="predicted"/>
<feature type="non-terminal residue" evidence="3">
    <location>
        <position position="1"/>
    </location>
</feature>
<dbReference type="EMBL" id="JAHLQT010011632">
    <property type="protein sequence ID" value="KAG7171970.1"/>
    <property type="molecule type" value="Genomic_DNA"/>
</dbReference>
<dbReference type="SUPFAM" id="SSF50630">
    <property type="entry name" value="Acid proteases"/>
    <property type="match status" value="1"/>
</dbReference>
<evidence type="ECO:0000313" key="3">
    <source>
        <dbReference type="EMBL" id="KAG7171970.1"/>
    </source>
</evidence>
<dbReference type="InterPro" id="IPR021109">
    <property type="entry name" value="Peptidase_aspartic_dom_sf"/>
</dbReference>
<dbReference type="GO" id="GO:0003676">
    <property type="term" value="F:nucleic acid binding"/>
    <property type="evidence" value="ECO:0007669"/>
    <property type="project" value="InterPro"/>
</dbReference>
<dbReference type="InterPro" id="IPR001878">
    <property type="entry name" value="Znf_CCHC"/>
</dbReference>
<dbReference type="InterPro" id="IPR036875">
    <property type="entry name" value="Znf_CCHC_sf"/>
</dbReference>
<keyword evidence="1" id="KW-0863">Zinc-finger</keyword>
<dbReference type="CDD" id="cd00303">
    <property type="entry name" value="retropepsin_like"/>
    <property type="match status" value="1"/>
</dbReference>
<keyword evidence="1" id="KW-0479">Metal-binding</keyword>
<dbReference type="Pfam" id="PF13975">
    <property type="entry name" value="gag-asp_proteas"/>
    <property type="match status" value="1"/>
</dbReference>
<evidence type="ECO:0000259" key="2">
    <source>
        <dbReference type="PROSITE" id="PS50158"/>
    </source>
</evidence>
<comment type="caution">
    <text evidence="3">The sequence shown here is derived from an EMBL/GenBank/DDBJ whole genome shotgun (WGS) entry which is preliminary data.</text>
</comment>
<dbReference type="SUPFAM" id="SSF57756">
    <property type="entry name" value="Retrovirus zinc finger-like domains"/>
    <property type="match status" value="1"/>
</dbReference>
<sequence length="329" mass="35974">MERFLRQESLDATPNSPTASKEWRHWFWAFNTFLTSISALEPYKLAPMNAAAVTSPEKINSDDSSFLAATQQPKCYFCGGVRHNRPQCPARDSTCHKCNKKGHFAKICRSFRYSPATSSSTCAVLHSPTLAAVSATSPGCLARSTIYVLVNDVTATVLVDTGSSKSFVSNRYIQQKSLKCHAGSGHLSMGSSSLLSPVLGHCTVDITLKGKVYPDIQLTVLPDLCSDVILGQDFMSLHSGVTIDFARGSSMPTWLYFHEPVLLRRHVRNSKYDPLVDEVEFLGANPQYAHVRFPGGRQSTGSLRDLAPAGQAVPDTADPELTELGLCYH</sequence>
<organism evidence="3 4">
    <name type="scientific">Homarus americanus</name>
    <name type="common">American lobster</name>
    <dbReference type="NCBI Taxonomy" id="6706"/>
    <lineage>
        <taxon>Eukaryota</taxon>
        <taxon>Metazoa</taxon>
        <taxon>Ecdysozoa</taxon>
        <taxon>Arthropoda</taxon>
        <taxon>Crustacea</taxon>
        <taxon>Multicrustacea</taxon>
        <taxon>Malacostraca</taxon>
        <taxon>Eumalacostraca</taxon>
        <taxon>Eucarida</taxon>
        <taxon>Decapoda</taxon>
        <taxon>Pleocyemata</taxon>
        <taxon>Astacidea</taxon>
        <taxon>Nephropoidea</taxon>
        <taxon>Nephropidae</taxon>
        <taxon>Homarus</taxon>
    </lineage>
</organism>
<keyword evidence="1" id="KW-0862">Zinc</keyword>
<dbReference type="PROSITE" id="PS50158">
    <property type="entry name" value="ZF_CCHC"/>
    <property type="match status" value="1"/>
</dbReference>
<evidence type="ECO:0000256" key="1">
    <source>
        <dbReference type="PROSITE-ProRule" id="PRU00047"/>
    </source>
</evidence>
<dbReference type="Gene3D" id="2.40.70.10">
    <property type="entry name" value="Acid Proteases"/>
    <property type="match status" value="1"/>
</dbReference>